<protein>
    <submittedName>
        <fullName evidence="3">DUF5675 family protein</fullName>
    </submittedName>
</protein>
<evidence type="ECO:0000256" key="1">
    <source>
        <dbReference type="SAM" id="MobiDB-lite"/>
    </source>
</evidence>
<reference evidence="3" key="1">
    <citation type="submission" date="2021-10" db="EMBL/GenBank/DDBJ databases">
        <title>Complete genome sequences of five Ralstonia solancearum strains isolated from sunflower.</title>
        <authorList>
            <person name="She X."/>
            <person name="He Z."/>
        </authorList>
    </citation>
    <scope>NUCLEOTIDE SEQUENCE</scope>
    <source>
        <strain evidence="3">RS638</strain>
    </source>
</reference>
<accession>A0ABY6NLU4</accession>
<keyword evidence="3" id="KW-0614">Plasmid</keyword>
<name>A0ABY6NLU4_RALSL</name>
<feature type="domain" description="DUF5675" evidence="2">
    <location>
        <begin position="5"/>
        <end position="49"/>
    </location>
</feature>
<dbReference type="Pfam" id="PF18925">
    <property type="entry name" value="DUF5675"/>
    <property type="match status" value="1"/>
</dbReference>
<dbReference type="EMBL" id="CP085044">
    <property type="protein sequence ID" value="UZF18298.1"/>
    <property type="molecule type" value="Genomic_DNA"/>
</dbReference>
<dbReference type="InterPro" id="IPR043732">
    <property type="entry name" value="DUF5675"/>
</dbReference>
<evidence type="ECO:0000259" key="2">
    <source>
        <dbReference type="Pfam" id="PF18925"/>
    </source>
</evidence>
<organism evidence="3">
    <name type="scientific">Ralstonia solanacearum</name>
    <name type="common">Pseudomonas solanacearum</name>
    <dbReference type="NCBI Taxonomy" id="305"/>
    <lineage>
        <taxon>Bacteria</taxon>
        <taxon>Pseudomonadati</taxon>
        <taxon>Pseudomonadota</taxon>
        <taxon>Betaproteobacteria</taxon>
        <taxon>Burkholderiales</taxon>
        <taxon>Burkholderiaceae</taxon>
        <taxon>Ralstonia</taxon>
        <taxon>Ralstonia solanacearum species complex</taxon>
    </lineage>
</organism>
<geneLocation type="plasmid" evidence="3">
    <name>p1</name>
</geneLocation>
<proteinExistence type="predicted"/>
<feature type="region of interest" description="Disordered" evidence="1">
    <location>
        <begin position="68"/>
        <end position="91"/>
    </location>
</feature>
<evidence type="ECO:0000313" key="3">
    <source>
        <dbReference type="EMBL" id="UZF18298.1"/>
    </source>
</evidence>
<sequence length="91" mass="9720">MGSHNRPDIQIHVGNVPDDSQGCVLVGMALQNGEMCHVLDSVKAYAHLRNVSGLLRASLRTVAARVRTAPTSDSKAARPRSRQRFALSAGA</sequence>
<gene>
    <name evidence="3" type="ORF">LH706_25875</name>
</gene>